<accession>A0ABQ9ICZ7</accession>
<sequence>MTAKELHVHIIYSLLSSSNITSLSIALTKLGYYIQIAKKYGCARTKIAAINSVFCISTDGSSKSEAKLYLIVVRVYKKFLTKSEIANFLLLH</sequence>
<proteinExistence type="predicted"/>
<comment type="caution">
    <text evidence="1">The sequence shown here is derived from an EMBL/GenBank/DDBJ whole genome shotgun (WGS) entry which is preliminary data.</text>
</comment>
<evidence type="ECO:0000313" key="2">
    <source>
        <dbReference type="Proteomes" id="UP001159363"/>
    </source>
</evidence>
<dbReference type="Proteomes" id="UP001159363">
    <property type="component" value="Chromosome 2"/>
</dbReference>
<organism evidence="1 2">
    <name type="scientific">Dryococelus australis</name>
    <dbReference type="NCBI Taxonomy" id="614101"/>
    <lineage>
        <taxon>Eukaryota</taxon>
        <taxon>Metazoa</taxon>
        <taxon>Ecdysozoa</taxon>
        <taxon>Arthropoda</taxon>
        <taxon>Hexapoda</taxon>
        <taxon>Insecta</taxon>
        <taxon>Pterygota</taxon>
        <taxon>Neoptera</taxon>
        <taxon>Polyneoptera</taxon>
        <taxon>Phasmatodea</taxon>
        <taxon>Verophasmatodea</taxon>
        <taxon>Anareolatae</taxon>
        <taxon>Phasmatidae</taxon>
        <taxon>Eurycanthinae</taxon>
        <taxon>Dryococelus</taxon>
    </lineage>
</organism>
<evidence type="ECO:0000313" key="1">
    <source>
        <dbReference type="EMBL" id="KAJ8894114.1"/>
    </source>
</evidence>
<keyword evidence="2" id="KW-1185">Reference proteome</keyword>
<gene>
    <name evidence="1" type="ORF">PR048_006724</name>
</gene>
<name>A0ABQ9ICZ7_9NEOP</name>
<reference evidence="1 2" key="1">
    <citation type="submission" date="2023-02" db="EMBL/GenBank/DDBJ databases">
        <title>LHISI_Scaffold_Assembly.</title>
        <authorList>
            <person name="Stuart O.P."/>
            <person name="Cleave R."/>
            <person name="Magrath M.J.L."/>
            <person name="Mikheyev A.S."/>
        </authorList>
    </citation>
    <scope>NUCLEOTIDE SEQUENCE [LARGE SCALE GENOMIC DNA]</scope>
    <source>
        <strain evidence="1">Daus_M_001</strain>
        <tissue evidence="1">Leg muscle</tissue>
    </source>
</reference>
<protein>
    <submittedName>
        <fullName evidence="1">Uncharacterized protein</fullName>
    </submittedName>
</protein>
<dbReference type="EMBL" id="JARBHB010000002">
    <property type="protein sequence ID" value="KAJ8894114.1"/>
    <property type="molecule type" value="Genomic_DNA"/>
</dbReference>